<evidence type="ECO:0000313" key="1">
    <source>
        <dbReference type="EMBL" id="GBP33226.1"/>
    </source>
</evidence>
<dbReference type="EMBL" id="BGZK01000271">
    <property type="protein sequence ID" value="GBP33226.1"/>
    <property type="molecule type" value="Genomic_DNA"/>
</dbReference>
<name>A0A4C1V4C1_EUMVA</name>
<sequence>MRLPSKQLVDIEGKLWNLGRRLRDKEGDPVNLSFQVAWMLVDEFSLQGRMLSLSSELGNLQQDAQVKTELRFE</sequence>
<dbReference type="AlphaFoldDB" id="A0A4C1V4C1"/>
<organism evidence="1 2">
    <name type="scientific">Eumeta variegata</name>
    <name type="common">Bagworm moth</name>
    <name type="synonym">Eumeta japonica</name>
    <dbReference type="NCBI Taxonomy" id="151549"/>
    <lineage>
        <taxon>Eukaryota</taxon>
        <taxon>Metazoa</taxon>
        <taxon>Ecdysozoa</taxon>
        <taxon>Arthropoda</taxon>
        <taxon>Hexapoda</taxon>
        <taxon>Insecta</taxon>
        <taxon>Pterygota</taxon>
        <taxon>Neoptera</taxon>
        <taxon>Endopterygota</taxon>
        <taxon>Lepidoptera</taxon>
        <taxon>Glossata</taxon>
        <taxon>Ditrysia</taxon>
        <taxon>Tineoidea</taxon>
        <taxon>Psychidae</taxon>
        <taxon>Oiketicinae</taxon>
        <taxon>Eumeta</taxon>
    </lineage>
</organism>
<comment type="caution">
    <text evidence="1">The sequence shown here is derived from an EMBL/GenBank/DDBJ whole genome shotgun (WGS) entry which is preliminary data.</text>
</comment>
<protein>
    <submittedName>
        <fullName evidence="1">Uncharacterized protein</fullName>
    </submittedName>
</protein>
<reference evidence="1 2" key="1">
    <citation type="journal article" date="2019" name="Commun. Biol.">
        <title>The bagworm genome reveals a unique fibroin gene that provides high tensile strength.</title>
        <authorList>
            <person name="Kono N."/>
            <person name="Nakamura H."/>
            <person name="Ohtoshi R."/>
            <person name="Tomita M."/>
            <person name="Numata K."/>
            <person name="Arakawa K."/>
        </authorList>
    </citation>
    <scope>NUCLEOTIDE SEQUENCE [LARGE SCALE GENOMIC DNA]</scope>
</reference>
<dbReference type="Proteomes" id="UP000299102">
    <property type="component" value="Unassembled WGS sequence"/>
</dbReference>
<gene>
    <name evidence="1" type="ORF">EVAR_5179_1</name>
</gene>
<keyword evidence="2" id="KW-1185">Reference proteome</keyword>
<accession>A0A4C1V4C1</accession>
<proteinExistence type="predicted"/>
<evidence type="ECO:0000313" key="2">
    <source>
        <dbReference type="Proteomes" id="UP000299102"/>
    </source>
</evidence>